<dbReference type="PANTHER" id="PTHR47868:SF2">
    <property type="entry name" value="OS05G0457700 PROTEIN"/>
    <property type="match status" value="1"/>
</dbReference>
<reference evidence="1 2" key="1">
    <citation type="journal article" date="2018" name="Science">
        <title>The opium poppy genome and morphinan production.</title>
        <authorList>
            <person name="Guo L."/>
            <person name="Winzer T."/>
            <person name="Yang X."/>
            <person name="Li Y."/>
            <person name="Ning Z."/>
            <person name="He Z."/>
            <person name="Teodor R."/>
            <person name="Lu Y."/>
            <person name="Bowser T.A."/>
            <person name="Graham I.A."/>
            <person name="Ye K."/>
        </authorList>
    </citation>
    <scope>NUCLEOTIDE SEQUENCE [LARGE SCALE GENOMIC DNA]</scope>
    <source>
        <strain evidence="2">cv. HN1</strain>
        <tissue evidence="1">Leaves</tissue>
    </source>
</reference>
<dbReference type="EMBL" id="CM010721">
    <property type="protein sequence ID" value="RZC70698.1"/>
    <property type="molecule type" value="Genomic_DNA"/>
</dbReference>
<dbReference type="GO" id="GO:0010073">
    <property type="term" value="P:meristem maintenance"/>
    <property type="evidence" value="ECO:0007669"/>
    <property type="project" value="EnsemblPlants"/>
</dbReference>
<dbReference type="GO" id="GO:0005739">
    <property type="term" value="C:mitochondrion"/>
    <property type="evidence" value="ECO:0007669"/>
    <property type="project" value="EnsemblPlants"/>
</dbReference>
<dbReference type="GO" id="GO:1901703">
    <property type="term" value="P:protein localization involved in auxin polar transport"/>
    <property type="evidence" value="ECO:0007669"/>
    <property type="project" value="EnsemblPlants"/>
</dbReference>
<proteinExistence type="predicted"/>
<organism evidence="1 2">
    <name type="scientific">Papaver somniferum</name>
    <name type="common">Opium poppy</name>
    <dbReference type="NCBI Taxonomy" id="3469"/>
    <lineage>
        <taxon>Eukaryota</taxon>
        <taxon>Viridiplantae</taxon>
        <taxon>Streptophyta</taxon>
        <taxon>Embryophyta</taxon>
        <taxon>Tracheophyta</taxon>
        <taxon>Spermatophyta</taxon>
        <taxon>Magnoliopsida</taxon>
        <taxon>Ranunculales</taxon>
        <taxon>Papaveraceae</taxon>
        <taxon>Papaveroideae</taxon>
        <taxon>Papaver</taxon>
    </lineage>
</organism>
<dbReference type="PANTHER" id="PTHR47868">
    <property type="entry name" value="OS05G0457700 PROTEIN"/>
    <property type="match status" value="1"/>
</dbReference>
<accession>A0A4Y7KF82</accession>
<gene>
    <name evidence="1" type="ORF">C5167_033841</name>
</gene>
<evidence type="ECO:0000313" key="2">
    <source>
        <dbReference type="Proteomes" id="UP000316621"/>
    </source>
</evidence>
<sequence length="426" mass="46473">MIRSSGKFVNTVIRAIKLSKEVCPSSKNHFIPSSILSRYYSSNVSEVNPVALQMINYGVNHARSQRTDESYGQGLLVLEQCISSNTREEDVQGIALLAMSSLLYERGDYSGAMERLEKIQGLTHSNLGVKVAAMEGLIGLNLEMGEDVASSKLADTCFQLVNSNLKHSSHDFEMINYRAKAIKGLVELVLGNHRTAETYYGVAPEEKNFPGIAVLSHGEFLHASGNFSSAKEYYQKVIQGVPETESSDDPSSLATGNMVSAEVLVGASCALGQLEAHSGPSTDSKSDFWVGLSGQQWRMRESTRPSPSSLGQLTPVYFLPPKHPRTAFSNIWRSVESVLVLKSLGTTVRSGAGGESKAERSNIVALARGGYADILCVQQNRKGEGERMKNWAESTWKYQRLSLAEALEISEPSKAAVVDTRISRVI</sequence>
<dbReference type="STRING" id="3469.A0A4Y7KF82"/>
<evidence type="ECO:0000313" key="1">
    <source>
        <dbReference type="EMBL" id="RZC70698.1"/>
    </source>
</evidence>
<dbReference type="Proteomes" id="UP000316621">
    <property type="component" value="Chromosome 7"/>
</dbReference>
<keyword evidence="2" id="KW-1185">Reference proteome</keyword>
<dbReference type="OMA" id="AWEATMG"/>
<dbReference type="SUPFAM" id="SSF48452">
    <property type="entry name" value="TPR-like"/>
    <property type="match status" value="1"/>
</dbReference>
<name>A0A4Y7KF82_PAPSO</name>
<dbReference type="InterPro" id="IPR011990">
    <property type="entry name" value="TPR-like_helical_dom_sf"/>
</dbReference>
<protein>
    <recommendedName>
        <fullName evidence="3">MalT-like TPR region domain-containing protein</fullName>
    </recommendedName>
</protein>
<dbReference type="Gramene" id="RZC70698">
    <property type="protein sequence ID" value="RZC70698"/>
    <property type="gene ID" value="C5167_033841"/>
</dbReference>
<dbReference type="AlphaFoldDB" id="A0A4Y7KF82"/>
<dbReference type="Gene3D" id="1.25.40.10">
    <property type="entry name" value="Tetratricopeptide repeat domain"/>
    <property type="match status" value="1"/>
</dbReference>
<evidence type="ECO:0008006" key="3">
    <source>
        <dbReference type="Google" id="ProtNLM"/>
    </source>
</evidence>